<dbReference type="RefSeq" id="WP_078813107.1">
    <property type="nucleotide sequence ID" value="NZ_FUYE01000005.1"/>
</dbReference>
<sequence>MFLRSLFPLFIICTLQAAEPAFDWLAFGGGAKNDKTRAIAADPQGNVFLAGETTGAGTFGDQLRPDLGSTDFFLTKVDSAGRVLWVRSLGGSLVDRGYGVVADATGCAYVTGHYQSTDAQALGKTLANAGDYDIFVAKYDADGQLLWIHTAGGTGYDYGHGIALDSHGDVVVTGAIAGAGQFGDAAVNADSTARAIFWAKYSPEGKLRWVKTTSGKFSGSGHGIAVDAQDCLYIGGSGSGTGQAGAISLSAAGGQAALVLKVSPEGEPRWAKLIPGQPSAGFHEISVDAQGHAVGAGMFKGSVTVLGQTFTTTGDKDNDGFVVHFTEQGEPDWVHALQGPGVDYCLGVAQSAEGQVYLTGEFSAEASVVGKKLVSQGATDIYVAAFDPQGKTAWLTTLGGPKGDNAYTLFATPQALYLGGACAAGAPFGKKIMDSPAAAEAYGAKLSLP</sequence>
<keyword evidence="1" id="KW-0732">Signal</keyword>
<protein>
    <submittedName>
        <fullName evidence="2">Beta-propeller repeat-containing protein</fullName>
    </submittedName>
</protein>
<evidence type="ECO:0000313" key="3">
    <source>
        <dbReference type="Proteomes" id="UP000190774"/>
    </source>
</evidence>
<evidence type="ECO:0000313" key="2">
    <source>
        <dbReference type="EMBL" id="SKA92665.1"/>
    </source>
</evidence>
<dbReference type="InterPro" id="IPR052918">
    <property type="entry name" value="Motility_Chemotaxis_Reg"/>
</dbReference>
<dbReference type="Pfam" id="PF06739">
    <property type="entry name" value="SBBP"/>
    <property type="match status" value="1"/>
</dbReference>
<dbReference type="EMBL" id="FUYE01000005">
    <property type="protein sequence ID" value="SKA92665.1"/>
    <property type="molecule type" value="Genomic_DNA"/>
</dbReference>
<accession>A0A1T4XUA6</accession>
<reference evidence="3" key="1">
    <citation type="submission" date="2017-02" db="EMBL/GenBank/DDBJ databases">
        <authorList>
            <person name="Varghese N."/>
            <person name="Submissions S."/>
        </authorList>
    </citation>
    <scope>NUCLEOTIDE SEQUENCE [LARGE SCALE GENOMIC DNA]</scope>
    <source>
        <strain evidence="3">ATCC 700200</strain>
    </source>
</reference>
<dbReference type="Gene3D" id="2.120.10.30">
    <property type="entry name" value="TolB, C-terminal domain"/>
    <property type="match status" value="1"/>
</dbReference>
<feature type="signal peptide" evidence="1">
    <location>
        <begin position="1"/>
        <end position="17"/>
    </location>
</feature>
<dbReference type="Proteomes" id="UP000190774">
    <property type="component" value="Unassembled WGS sequence"/>
</dbReference>
<dbReference type="InterPro" id="IPR011042">
    <property type="entry name" value="6-blade_b-propeller_TolB-like"/>
</dbReference>
<proteinExistence type="predicted"/>
<dbReference type="STRING" id="48467.SAMN02745166_01927"/>
<dbReference type="AlphaFoldDB" id="A0A1T4XUA6"/>
<dbReference type="OrthoDB" id="53254at2"/>
<dbReference type="PANTHER" id="PTHR35580">
    <property type="entry name" value="CELL SURFACE GLYCOPROTEIN (S-LAYER PROTEIN)-LIKE PROTEIN"/>
    <property type="match status" value="1"/>
</dbReference>
<name>A0A1T4XUA6_9BACT</name>
<dbReference type="InterPro" id="IPR010620">
    <property type="entry name" value="SBBP_repeat"/>
</dbReference>
<dbReference type="SUPFAM" id="SSF101898">
    <property type="entry name" value="NHL repeat"/>
    <property type="match status" value="1"/>
</dbReference>
<keyword evidence="3" id="KW-1185">Reference proteome</keyword>
<feature type="chain" id="PRO_5012233675" evidence="1">
    <location>
        <begin position="18"/>
        <end position="449"/>
    </location>
</feature>
<evidence type="ECO:0000256" key="1">
    <source>
        <dbReference type="SAM" id="SignalP"/>
    </source>
</evidence>
<dbReference type="PANTHER" id="PTHR35580:SF1">
    <property type="entry name" value="PHYTASE-LIKE DOMAIN-CONTAINING PROTEIN"/>
    <property type="match status" value="1"/>
</dbReference>
<gene>
    <name evidence="2" type="ORF">SAMN02745166_01927</name>
</gene>
<organism evidence="2 3">
    <name type="scientific">Prosthecobacter debontii</name>
    <dbReference type="NCBI Taxonomy" id="48467"/>
    <lineage>
        <taxon>Bacteria</taxon>
        <taxon>Pseudomonadati</taxon>
        <taxon>Verrucomicrobiota</taxon>
        <taxon>Verrucomicrobiia</taxon>
        <taxon>Verrucomicrobiales</taxon>
        <taxon>Verrucomicrobiaceae</taxon>
        <taxon>Prosthecobacter</taxon>
    </lineage>
</organism>